<feature type="domain" description="PIN" evidence="2">
    <location>
        <begin position="1043"/>
        <end position="1194"/>
    </location>
</feature>
<dbReference type="GO" id="GO:0042162">
    <property type="term" value="F:telomeric DNA binding"/>
    <property type="evidence" value="ECO:0007669"/>
    <property type="project" value="TreeGrafter"/>
</dbReference>
<dbReference type="STRING" id="71717.A0A4Y7TQ38"/>
<evidence type="ECO:0000313" key="4">
    <source>
        <dbReference type="Proteomes" id="UP000298030"/>
    </source>
</evidence>
<feature type="compositionally biased region" description="Polar residues" evidence="1">
    <location>
        <begin position="199"/>
        <end position="215"/>
    </location>
</feature>
<gene>
    <name evidence="3" type="ORF">FA13DRAFT_1706506</name>
</gene>
<dbReference type="GO" id="GO:0004540">
    <property type="term" value="F:RNA nuclease activity"/>
    <property type="evidence" value="ECO:0007669"/>
    <property type="project" value="UniProtKB-ARBA"/>
</dbReference>
<feature type="compositionally biased region" description="Low complexity" evidence="1">
    <location>
        <begin position="1010"/>
        <end position="1020"/>
    </location>
</feature>
<dbReference type="InterPro" id="IPR045153">
    <property type="entry name" value="Est1/Ebs1-like"/>
</dbReference>
<feature type="region of interest" description="Disordered" evidence="1">
    <location>
        <begin position="972"/>
        <end position="993"/>
    </location>
</feature>
<dbReference type="Gene3D" id="1.25.40.10">
    <property type="entry name" value="Tetratricopeptide repeat domain"/>
    <property type="match status" value="1"/>
</dbReference>
<feature type="region of interest" description="Disordered" evidence="1">
    <location>
        <begin position="20"/>
        <end position="312"/>
    </location>
</feature>
<dbReference type="CDD" id="cd09880">
    <property type="entry name" value="PIN_Smg5-6-like"/>
    <property type="match status" value="1"/>
</dbReference>
<feature type="compositionally biased region" description="Basic and acidic residues" evidence="1">
    <location>
        <begin position="80"/>
        <end position="92"/>
    </location>
</feature>
<feature type="compositionally biased region" description="Polar residues" evidence="1">
    <location>
        <begin position="93"/>
        <end position="108"/>
    </location>
</feature>
<dbReference type="GO" id="GO:0005697">
    <property type="term" value="C:telomerase holoenzyme complex"/>
    <property type="evidence" value="ECO:0007669"/>
    <property type="project" value="TreeGrafter"/>
</dbReference>
<dbReference type="SUPFAM" id="SSF48452">
    <property type="entry name" value="TPR-like"/>
    <property type="match status" value="1"/>
</dbReference>
<comment type="caution">
    <text evidence="3">The sequence shown here is derived from an EMBL/GenBank/DDBJ whole genome shotgun (WGS) entry which is preliminary data.</text>
</comment>
<keyword evidence="4" id="KW-1185">Reference proteome</keyword>
<feature type="compositionally biased region" description="Low complexity" evidence="1">
    <location>
        <begin position="267"/>
        <end position="298"/>
    </location>
</feature>
<feature type="compositionally biased region" description="Basic and acidic residues" evidence="1">
    <location>
        <begin position="146"/>
        <end position="155"/>
    </location>
</feature>
<feature type="compositionally biased region" description="Low complexity" evidence="1">
    <location>
        <begin position="712"/>
        <end position="725"/>
    </location>
</feature>
<dbReference type="AlphaFoldDB" id="A0A4Y7TQ38"/>
<evidence type="ECO:0000256" key="1">
    <source>
        <dbReference type="SAM" id="MobiDB-lite"/>
    </source>
</evidence>
<dbReference type="GO" id="GO:0000184">
    <property type="term" value="P:nuclear-transcribed mRNA catabolic process, nonsense-mediated decay"/>
    <property type="evidence" value="ECO:0007669"/>
    <property type="project" value="TreeGrafter"/>
</dbReference>
<protein>
    <recommendedName>
        <fullName evidence="2">PIN domain-containing protein</fullName>
    </recommendedName>
</protein>
<dbReference type="SUPFAM" id="SSF88723">
    <property type="entry name" value="PIN domain-like"/>
    <property type="match status" value="1"/>
</dbReference>
<dbReference type="InterPro" id="IPR002716">
    <property type="entry name" value="PIN_dom"/>
</dbReference>
<organism evidence="3 4">
    <name type="scientific">Coprinellus micaceus</name>
    <name type="common">Glistening ink-cap mushroom</name>
    <name type="synonym">Coprinus micaceus</name>
    <dbReference type="NCBI Taxonomy" id="71717"/>
    <lineage>
        <taxon>Eukaryota</taxon>
        <taxon>Fungi</taxon>
        <taxon>Dikarya</taxon>
        <taxon>Basidiomycota</taxon>
        <taxon>Agaricomycotina</taxon>
        <taxon>Agaricomycetes</taxon>
        <taxon>Agaricomycetidae</taxon>
        <taxon>Agaricales</taxon>
        <taxon>Agaricineae</taxon>
        <taxon>Psathyrellaceae</taxon>
        <taxon>Coprinellus</taxon>
    </lineage>
</organism>
<feature type="region of interest" description="Disordered" evidence="1">
    <location>
        <begin position="870"/>
        <end position="897"/>
    </location>
</feature>
<dbReference type="EMBL" id="QPFP01000006">
    <property type="protein sequence ID" value="TEB36266.1"/>
    <property type="molecule type" value="Genomic_DNA"/>
</dbReference>
<dbReference type="Pfam" id="PF13638">
    <property type="entry name" value="PIN_4"/>
    <property type="match status" value="1"/>
</dbReference>
<feature type="region of interest" description="Disordered" evidence="1">
    <location>
        <begin position="698"/>
        <end position="725"/>
    </location>
</feature>
<reference evidence="3 4" key="1">
    <citation type="journal article" date="2019" name="Nat. Ecol. Evol.">
        <title>Megaphylogeny resolves global patterns of mushroom evolution.</title>
        <authorList>
            <person name="Varga T."/>
            <person name="Krizsan K."/>
            <person name="Foldi C."/>
            <person name="Dima B."/>
            <person name="Sanchez-Garcia M."/>
            <person name="Sanchez-Ramirez S."/>
            <person name="Szollosi G.J."/>
            <person name="Szarkandi J.G."/>
            <person name="Papp V."/>
            <person name="Albert L."/>
            <person name="Andreopoulos W."/>
            <person name="Angelini C."/>
            <person name="Antonin V."/>
            <person name="Barry K.W."/>
            <person name="Bougher N.L."/>
            <person name="Buchanan P."/>
            <person name="Buyck B."/>
            <person name="Bense V."/>
            <person name="Catcheside P."/>
            <person name="Chovatia M."/>
            <person name="Cooper J."/>
            <person name="Damon W."/>
            <person name="Desjardin D."/>
            <person name="Finy P."/>
            <person name="Geml J."/>
            <person name="Haridas S."/>
            <person name="Hughes K."/>
            <person name="Justo A."/>
            <person name="Karasinski D."/>
            <person name="Kautmanova I."/>
            <person name="Kiss B."/>
            <person name="Kocsube S."/>
            <person name="Kotiranta H."/>
            <person name="LaButti K.M."/>
            <person name="Lechner B.E."/>
            <person name="Liimatainen K."/>
            <person name="Lipzen A."/>
            <person name="Lukacs Z."/>
            <person name="Mihaltcheva S."/>
            <person name="Morgado L.N."/>
            <person name="Niskanen T."/>
            <person name="Noordeloos M.E."/>
            <person name="Ohm R.A."/>
            <person name="Ortiz-Santana B."/>
            <person name="Ovrebo C."/>
            <person name="Racz N."/>
            <person name="Riley R."/>
            <person name="Savchenko A."/>
            <person name="Shiryaev A."/>
            <person name="Soop K."/>
            <person name="Spirin V."/>
            <person name="Szebenyi C."/>
            <person name="Tomsovsky M."/>
            <person name="Tulloss R.E."/>
            <person name="Uehling J."/>
            <person name="Grigoriev I.V."/>
            <person name="Vagvolgyi C."/>
            <person name="Papp T."/>
            <person name="Martin F.M."/>
            <person name="Miettinen O."/>
            <person name="Hibbett D.S."/>
            <person name="Nagy L.G."/>
        </authorList>
    </citation>
    <scope>NUCLEOTIDE SEQUENCE [LARGE SCALE GENOMIC DNA]</scope>
    <source>
        <strain evidence="3 4">FP101781</strain>
    </source>
</reference>
<feature type="compositionally biased region" description="Low complexity" evidence="1">
    <location>
        <begin position="119"/>
        <end position="145"/>
    </location>
</feature>
<feature type="compositionally biased region" description="Basic and acidic residues" evidence="1">
    <location>
        <begin position="217"/>
        <end position="238"/>
    </location>
</feature>
<dbReference type="GO" id="GO:0070034">
    <property type="term" value="F:telomerase RNA binding"/>
    <property type="evidence" value="ECO:0007669"/>
    <property type="project" value="TreeGrafter"/>
</dbReference>
<dbReference type="PANTHER" id="PTHR15696">
    <property type="entry name" value="SMG-7 SUPPRESSOR WITH MORPHOLOGICAL EFFECT ON GENITALIA PROTEIN 7"/>
    <property type="match status" value="1"/>
</dbReference>
<dbReference type="OrthoDB" id="2017974at2759"/>
<dbReference type="PANTHER" id="PTHR15696:SF0">
    <property type="entry name" value="TELOMERASE-BINDING PROTEIN EST1A"/>
    <property type="match status" value="1"/>
</dbReference>
<accession>A0A4Y7TQ38</accession>
<feature type="compositionally biased region" description="Low complexity" evidence="1">
    <location>
        <begin position="160"/>
        <end position="172"/>
    </location>
</feature>
<dbReference type="InterPro" id="IPR029060">
    <property type="entry name" value="PIN-like_dom_sf"/>
</dbReference>
<dbReference type="InterPro" id="IPR011990">
    <property type="entry name" value="TPR-like_helical_dom_sf"/>
</dbReference>
<dbReference type="Proteomes" id="UP000298030">
    <property type="component" value="Unassembled WGS sequence"/>
</dbReference>
<feature type="compositionally biased region" description="Acidic residues" evidence="1">
    <location>
        <begin position="972"/>
        <end position="992"/>
    </location>
</feature>
<dbReference type="SMART" id="SM00670">
    <property type="entry name" value="PINc"/>
    <property type="match status" value="1"/>
</dbReference>
<name>A0A4Y7TQ38_COPMI</name>
<proteinExistence type="predicted"/>
<evidence type="ECO:0000259" key="2">
    <source>
        <dbReference type="SMART" id="SM00670"/>
    </source>
</evidence>
<dbReference type="Gene3D" id="3.40.50.1010">
    <property type="entry name" value="5'-nuclease"/>
    <property type="match status" value="1"/>
</dbReference>
<feature type="compositionally biased region" description="Polar residues" evidence="1">
    <location>
        <begin position="21"/>
        <end position="32"/>
    </location>
</feature>
<evidence type="ECO:0000313" key="3">
    <source>
        <dbReference type="EMBL" id="TEB36266.1"/>
    </source>
</evidence>
<feature type="region of interest" description="Disordered" evidence="1">
    <location>
        <begin position="1010"/>
        <end position="1033"/>
    </location>
</feature>
<sequence>MVTGTPKAVDDGSATLWADLSSENSCAPQQCSHRSRRPGVRDPSNMAPNPPTRDAQPTVTDLDQKIFAALRRKNPPGAQRVRERPDRVERTQEPSPSASAVQHSSTTLLYPPRPDRSPRVSSALASSSRPPMSPRRQPAATPRPAVEADHEDFSRRLKISSHSPRLGSSSHGKGAISKLYNPDTDGLSIRRTAEPEQLSDATGSSYPHGSRSQGAPQHREERSGGSRQLFDHRKDDPVRFSVLTRPHGSSSSNRPTPTPKLSGDHMSASSASSYAPSISSSTFTLSSTTDGSSASSALFDRPSQATDDSASSALSKKLKRLYRVITDLETKVKQQEAAADMEEGSNSRVLLTGKEVVNADVDKEKWQRRVADHKELAETIHDLLQHSLDPKVPVSLRSIPQKYNIIGRLWTFSFHKILEALRRASFTSPVALEHLQDYIYYSYTFYTGLLEESTLSSFKSNWLEALGDLARYKMAVSAMVSEAGEGGASSNTLGVPKVAKKSISDRPAARIDDSPSPSVGISAARQMELEPEKERWRNIARDWYSAGLTEQPGNGLLSREVESEELRGIYHFTKSMTSLHPFPTSRESILPIWSLAAQAKRSAPDACVPDLFVLLHGMLFTNVQLDDFQPTLARFIERLDIEGAEEKEWVMMGVVNITAILETLPVPSKPATIRVMAKKAAAGVPGAVNPEEMMDVDSNSDHILRGSPPLPSHQQLSPPSPSTDLPDCPPALSYALQLTFSMLSLVLRRPLRTPNAYVRSTLNPYLTVLLTFLSTILKQTAALNVLERAIPWQELATFFGTIPRRVMTSQGLFDPTAPSVSGDRWAMLTSGVAPPLSEDWCMRGMEWVGRKVFERGYWKSGEDRKAELEVLEQNEGVEVSDGTIEDDEDDDSGAKAPKTLSDLERRWIRICRAAVTISGCVDGFTWTEGTREWSIEGKLAQKVQQWKEEDRVEKLEEERRLMGRRWTEDAMEIDEAEIDEASSSDDDDENDSEEIKALKARRRHLKNLLASSQQSTATSSRRPRSGRKPTDDRPALNIVAGYTILVVDTNILLSSLSMITSLVESMRWTVVVPLPVIMELDGLARNVVPQLADAATAAINYLASHVRSHSVSLKVQTSKGNYLTSLNVRTEEVDFTSDRTSNERTMDDLILKAAIWQDEHWQDRSGMLKVTPGDAPASSAVKVAFVSLDRNLRLKARSRQLAATGEKDLAMLMSLAT</sequence>